<proteinExistence type="predicted"/>
<feature type="transmembrane region" description="Helical" evidence="1">
    <location>
        <begin position="12"/>
        <end position="34"/>
    </location>
</feature>
<keyword evidence="1" id="KW-0472">Membrane</keyword>
<feature type="transmembrane region" description="Helical" evidence="1">
    <location>
        <begin position="205"/>
        <end position="229"/>
    </location>
</feature>
<feature type="transmembrane region" description="Helical" evidence="1">
    <location>
        <begin position="385"/>
        <end position="405"/>
    </location>
</feature>
<feature type="transmembrane region" description="Helical" evidence="1">
    <location>
        <begin position="411"/>
        <end position="432"/>
    </location>
</feature>
<reference evidence="2 3" key="1">
    <citation type="journal article" date="2016" name="Nat. Commun.">
        <title>Thousands of microbial genomes shed light on interconnected biogeochemical processes in an aquifer system.</title>
        <authorList>
            <person name="Anantharaman K."/>
            <person name="Brown C.T."/>
            <person name="Hug L.A."/>
            <person name="Sharon I."/>
            <person name="Castelle C.J."/>
            <person name="Probst A.J."/>
            <person name="Thomas B.C."/>
            <person name="Singh A."/>
            <person name="Wilkins M.J."/>
            <person name="Karaoz U."/>
            <person name="Brodie E.L."/>
            <person name="Williams K.H."/>
            <person name="Hubbard S.S."/>
            <person name="Banfield J.F."/>
        </authorList>
    </citation>
    <scope>NUCLEOTIDE SEQUENCE [LARGE SCALE GENOMIC DNA]</scope>
</reference>
<feature type="transmembrane region" description="Helical" evidence="1">
    <location>
        <begin position="118"/>
        <end position="141"/>
    </location>
</feature>
<comment type="caution">
    <text evidence="2">The sequence shown here is derived from an EMBL/GenBank/DDBJ whole genome shotgun (WGS) entry which is preliminary data.</text>
</comment>
<dbReference type="AlphaFoldDB" id="A0A1G2D7C4"/>
<sequence length="589" mass="67597">MDTAKRQWKWAKITTVTVCLFAVWMAVHIPAIFYSTENVPLYKSYVGDEQSPMNGALHILQEKSLLAPRNLETVYYGPVFSLIALPAVVADYGSKLISGEIKTADDYKNFIIWDWGGIIWKLRIIATAASFLGLWGMYRLLLTRTINPEQNKLLAWVGTLFLAANFYYFDNASFFRHWAFVVPLLLVQWYLMIRIVENGEKKIFWLWQAIFSLASFGISYVGILFQLMWLPVLAGWWGEKNSQQLRHRPQISSPNVDVAPQEYFRVSKPEYRQETLVAQGTVIPNSEEVIWERPLRRFGAYVGSVLGGMALIVWWQPHSFFRVIGLTGGDIIHTSAPYLSTEVPLAGNSFVYYAQIIFQNHLAILLFALVAGAYLVMREKIHRQYWLLAPLIVGAVHYLVFGLMSHHENRYALPATVSLIVFSAMLFVRYFSLPVKPRVLTLTLCFLLGFYFISSVFYIAKWTASISQGTPETAIIAELQKFQKENPNARTLLVGYDLLGAVHTKEAYKNYMENFGRSGVMLYEEMLKTPYPKGAIPLNVYYADFGQHSVSGVEKNNNFDRVIYISQQDAERMSIFHPLSMDLTWWRLF</sequence>
<feature type="transmembrane region" description="Helical" evidence="1">
    <location>
        <begin position="298"/>
        <end position="315"/>
    </location>
</feature>
<feature type="transmembrane region" description="Helical" evidence="1">
    <location>
        <begin position="153"/>
        <end position="169"/>
    </location>
</feature>
<feature type="transmembrane region" description="Helical" evidence="1">
    <location>
        <begin position="352"/>
        <end position="376"/>
    </location>
</feature>
<name>A0A1G2D7C4_9BACT</name>
<dbReference type="Proteomes" id="UP000177996">
    <property type="component" value="Unassembled WGS sequence"/>
</dbReference>
<dbReference type="EMBL" id="MHLL01000026">
    <property type="protein sequence ID" value="OGZ08791.1"/>
    <property type="molecule type" value="Genomic_DNA"/>
</dbReference>
<protein>
    <recommendedName>
        <fullName evidence="4">Glycosyltransferase RgtA/B/C/D-like domain-containing protein</fullName>
    </recommendedName>
</protein>
<keyword evidence="1" id="KW-1133">Transmembrane helix</keyword>
<accession>A0A1G2D7C4</accession>
<dbReference type="STRING" id="1798661.A3D65_03270"/>
<evidence type="ECO:0008006" key="4">
    <source>
        <dbReference type="Google" id="ProtNLM"/>
    </source>
</evidence>
<evidence type="ECO:0000256" key="1">
    <source>
        <dbReference type="SAM" id="Phobius"/>
    </source>
</evidence>
<gene>
    <name evidence="2" type="ORF">A3D65_03270</name>
</gene>
<evidence type="ECO:0000313" key="2">
    <source>
        <dbReference type="EMBL" id="OGZ08791.1"/>
    </source>
</evidence>
<feature type="transmembrane region" description="Helical" evidence="1">
    <location>
        <begin position="175"/>
        <end position="193"/>
    </location>
</feature>
<evidence type="ECO:0000313" key="3">
    <source>
        <dbReference type="Proteomes" id="UP000177996"/>
    </source>
</evidence>
<organism evidence="2 3">
    <name type="scientific">Candidatus Lloydbacteria bacterium RIFCSPHIGHO2_02_FULL_50_13</name>
    <dbReference type="NCBI Taxonomy" id="1798661"/>
    <lineage>
        <taxon>Bacteria</taxon>
        <taxon>Candidatus Lloydiibacteriota</taxon>
    </lineage>
</organism>
<feature type="transmembrane region" description="Helical" evidence="1">
    <location>
        <begin position="439"/>
        <end position="460"/>
    </location>
</feature>
<keyword evidence="1" id="KW-0812">Transmembrane</keyword>